<keyword evidence="2" id="KW-0489">Methyltransferase</keyword>
<gene>
    <name evidence="2" type="ORF">KZJ38_18155</name>
</gene>
<accession>A0ABX8UH49</accession>
<dbReference type="SUPFAM" id="SSF53335">
    <property type="entry name" value="S-adenosyl-L-methionine-dependent methyltransferases"/>
    <property type="match status" value="1"/>
</dbReference>
<keyword evidence="3" id="KW-1185">Reference proteome</keyword>
<dbReference type="Proteomes" id="UP000826462">
    <property type="component" value="Chromosome 1"/>
</dbReference>
<dbReference type="CDD" id="cd02440">
    <property type="entry name" value="AdoMet_MTases"/>
    <property type="match status" value="1"/>
</dbReference>
<dbReference type="Pfam" id="PF10119">
    <property type="entry name" value="MethyTransf_Reg"/>
    <property type="match status" value="1"/>
</dbReference>
<dbReference type="InterPro" id="IPR018773">
    <property type="entry name" value="MeTrfase_reg_dom_prd"/>
</dbReference>
<dbReference type="EMBL" id="CP080095">
    <property type="protein sequence ID" value="QYD68178.1"/>
    <property type="molecule type" value="Genomic_DNA"/>
</dbReference>
<dbReference type="InterPro" id="IPR029063">
    <property type="entry name" value="SAM-dependent_MTases_sf"/>
</dbReference>
<evidence type="ECO:0000313" key="3">
    <source>
        <dbReference type="Proteomes" id="UP000826462"/>
    </source>
</evidence>
<proteinExistence type="predicted"/>
<keyword evidence="2" id="KW-0808">Transferase</keyword>
<reference evidence="2 3" key="1">
    <citation type="submission" date="2021-07" db="EMBL/GenBank/DDBJ databases">
        <title>Paraburkholderia edwinii protects Aspergillus sp. from phenazines by acting as a toxin sponge.</title>
        <authorList>
            <person name="Dahlstrom K.M."/>
            <person name="Newman D.K."/>
        </authorList>
    </citation>
    <scope>NUCLEOTIDE SEQUENCE [LARGE SCALE GENOMIC DNA]</scope>
    <source>
        <strain evidence="2 3">Pe01</strain>
    </source>
</reference>
<dbReference type="GO" id="GO:0008168">
    <property type="term" value="F:methyltransferase activity"/>
    <property type="evidence" value="ECO:0007669"/>
    <property type="project" value="UniProtKB-KW"/>
</dbReference>
<dbReference type="GO" id="GO:0032259">
    <property type="term" value="P:methylation"/>
    <property type="evidence" value="ECO:0007669"/>
    <property type="project" value="UniProtKB-KW"/>
</dbReference>
<protein>
    <submittedName>
        <fullName evidence="2">Methyltransferase regulatory domain-containing protein</fullName>
    </submittedName>
</protein>
<evidence type="ECO:0000313" key="2">
    <source>
        <dbReference type="EMBL" id="QYD68178.1"/>
    </source>
</evidence>
<dbReference type="RefSeq" id="WP_219797571.1">
    <property type="nucleotide sequence ID" value="NZ_CP080095.1"/>
</dbReference>
<organism evidence="2 3">
    <name type="scientific">Paraburkholderia edwinii</name>
    <dbReference type="NCBI Taxonomy" id="2861782"/>
    <lineage>
        <taxon>Bacteria</taxon>
        <taxon>Pseudomonadati</taxon>
        <taxon>Pseudomonadota</taxon>
        <taxon>Betaproteobacteria</taxon>
        <taxon>Burkholderiales</taxon>
        <taxon>Burkholderiaceae</taxon>
        <taxon>Paraburkholderia</taxon>
    </lineage>
</organism>
<name>A0ABX8UH49_9BURK</name>
<evidence type="ECO:0000259" key="1">
    <source>
        <dbReference type="Pfam" id="PF10119"/>
    </source>
</evidence>
<feature type="domain" description="Methyltransferase regulatory" evidence="1">
    <location>
        <begin position="225"/>
        <end position="307"/>
    </location>
</feature>
<sequence>MTGLAHEYDNEIVYTHGYCDELNPLRARLPLLHAGFDYPVIRNACELGFGFGVSANIHAAGSDVHWYGVDADPRHSAFAQQLADDAQTPAHLFPGRFAEFCRRDDLPDFEFIGLHGVWSWIPDEDRATIAGFINRKLKPGGVLYISYNTQPGWAAMMPVRELMHGHFMASRSHHTGGNAPDERHATERIKAAVAFAQKVMAARPGYAHVNPSVIERVNRLCEENPRYLSHEYFAHNWYPASFLQVAQALEPAGVTYLASADYRDHVDSINLLDAQRDLLADIDDLTLSETTRDLCINRSFRRDYWIKQPRALEPNERLAALRAHRLILPVPEWAVSLKIRGALGETTLPEAVYRPVLQAMADARVTTLGAIEREVSKAGITLEQVIEAVKLLIAAGPVLNAQDEQQIQVAQSSARRLNTVICERAYDSDALQFLASPVSGSGVAVPHVAQLFLLAAMRGFKEPRQWAEFAQSALSGTQANDGAANMPAPLTPDHELVEKAVRFAEVFVPALKMLLIGEVD</sequence>
<dbReference type="Gene3D" id="3.40.50.150">
    <property type="entry name" value="Vaccinia Virus protein VP39"/>
    <property type="match status" value="1"/>
</dbReference>